<dbReference type="InterPro" id="IPR029465">
    <property type="entry name" value="ATPgrasp_TupA"/>
</dbReference>
<dbReference type="KEGG" id="hpel:HZS54_06745"/>
<dbReference type="AlphaFoldDB" id="A0A7D5P7S5"/>
<evidence type="ECO:0000313" key="2">
    <source>
        <dbReference type="Proteomes" id="UP000509346"/>
    </source>
</evidence>
<sequence>MNILQRGVRIIRQRGIGELLRRIIFQVIRVLLLRNRIITPYFKYVFGNEFHLKALSYLALGYWPDIQNLRTFNEKILYRQLYSKNDLFSTVECKYESREYIADRVGESILPNLYHVTEDPNTIPFDSLPDEYVVKPTHLAGAVAIVDEDESPDRDAIKDDCRRWLSEEFGAVSEQYWYQEIEPRIMVEERLRDAEYDPPLDYKFYVFNGRVEYVHVDFDRGSDPTRRFFDRDWTPQTFTKGRVPLGPAIDEPERFDEMMEVAEKLGEEFDFIRVDLYLLNGDRIVFGELTVGPANGTSPFSPRHYDYEFGELWEQRQNHK</sequence>
<gene>
    <name evidence="1" type="ORF">HZS54_06745</name>
</gene>
<dbReference type="EMBL" id="CP058909">
    <property type="protein sequence ID" value="QLH81341.1"/>
    <property type="molecule type" value="Genomic_DNA"/>
</dbReference>
<name>A0A7D5P7S5_9EURY</name>
<reference evidence="1 2" key="1">
    <citation type="submission" date="2020-07" db="EMBL/GenBank/DDBJ databases">
        <title>Halosimplex litoreum sp. nov. and Halosimplex rubrum sp. nov., isolated from different salt environments.</title>
        <authorList>
            <person name="Cui H."/>
        </authorList>
    </citation>
    <scope>NUCLEOTIDE SEQUENCE [LARGE SCALE GENOMIC DNA]</scope>
    <source>
        <strain evidence="1 2">R2</strain>
    </source>
</reference>
<dbReference type="Proteomes" id="UP000509346">
    <property type="component" value="Chromosome"/>
</dbReference>
<evidence type="ECO:0008006" key="3">
    <source>
        <dbReference type="Google" id="ProtNLM"/>
    </source>
</evidence>
<accession>A0A7D5P7S5</accession>
<dbReference type="OrthoDB" id="350992at2157"/>
<protein>
    <recommendedName>
        <fullName evidence="3">Glycosyl transferase</fullName>
    </recommendedName>
</protein>
<organism evidence="1 2">
    <name type="scientific">Halosimplex pelagicum</name>
    <dbReference type="NCBI Taxonomy" id="869886"/>
    <lineage>
        <taxon>Archaea</taxon>
        <taxon>Methanobacteriati</taxon>
        <taxon>Methanobacteriota</taxon>
        <taxon>Stenosarchaea group</taxon>
        <taxon>Halobacteria</taxon>
        <taxon>Halobacteriales</taxon>
        <taxon>Haloarculaceae</taxon>
        <taxon>Halosimplex</taxon>
    </lineage>
</organism>
<dbReference type="GeneID" id="56082272"/>
<evidence type="ECO:0000313" key="1">
    <source>
        <dbReference type="EMBL" id="QLH81341.1"/>
    </source>
</evidence>
<dbReference type="Pfam" id="PF14305">
    <property type="entry name" value="ATPgrasp_TupA"/>
    <property type="match status" value="1"/>
</dbReference>
<proteinExistence type="predicted"/>
<dbReference type="RefSeq" id="WP_179921239.1">
    <property type="nucleotide sequence ID" value="NZ_CP058909.1"/>
</dbReference>
<keyword evidence="2" id="KW-1185">Reference proteome</keyword>